<evidence type="ECO:0000313" key="9">
    <source>
        <dbReference type="Proteomes" id="UP000587760"/>
    </source>
</evidence>
<dbReference type="GO" id="GO:0006276">
    <property type="term" value="P:plasmid maintenance"/>
    <property type="evidence" value="ECO:0007669"/>
    <property type="project" value="InterPro"/>
</dbReference>
<accession>A0A841R7H6</accession>
<evidence type="ECO:0000256" key="6">
    <source>
        <dbReference type="ARBA" id="ARBA00029628"/>
    </source>
</evidence>
<dbReference type="InterPro" id="IPR011067">
    <property type="entry name" value="Plasmid_toxin/cell-grow_inhib"/>
</dbReference>
<evidence type="ECO:0000313" key="8">
    <source>
        <dbReference type="EMBL" id="MBB6479803.1"/>
    </source>
</evidence>
<dbReference type="Gene3D" id="2.30.30.110">
    <property type="match status" value="1"/>
</dbReference>
<dbReference type="AlphaFoldDB" id="A0A841R7H6"/>
<evidence type="ECO:0000256" key="2">
    <source>
        <dbReference type="ARBA" id="ARBA00015075"/>
    </source>
</evidence>
<dbReference type="Proteomes" id="UP000587760">
    <property type="component" value="Unassembled WGS sequence"/>
</dbReference>
<keyword evidence="3" id="KW-0678">Repressor</keyword>
<evidence type="ECO:0000256" key="7">
    <source>
        <dbReference type="ARBA" id="ARBA00033135"/>
    </source>
</evidence>
<proteinExistence type="inferred from homology"/>
<keyword evidence="5" id="KW-0804">Transcription</keyword>
<evidence type="ECO:0000256" key="1">
    <source>
        <dbReference type="ARBA" id="ARBA00005230"/>
    </source>
</evidence>
<dbReference type="Pfam" id="PF01845">
    <property type="entry name" value="CcdB"/>
    <property type="match status" value="1"/>
</dbReference>
<dbReference type="EMBL" id="JACHGJ010000002">
    <property type="protein sequence ID" value="MBB6479803.1"/>
    <property type="molecule type" value="Genomic_DNA"/>
</dbReference>
<evidence type="ECO:0000256" key="3">
    <source>
        <dbReference type="ARBA" id="ARBA00022491"/>
    </source>
</evidence>
<dbReference type="GO" id="GO:0008657">
    <property type="term" value="F:DNA topoisomerase type II (double strand cut, ATP-hydrolyzing) inhibitor activity"/>
    <property type="evidence" value="ECO:0007669"/>
    <property type="project" value="InterPro"/>
</dbReference>
<dbReference type="InterPro" id="IPR002712">
    <property type="entry name" value="CcdB"/>
</dbReference>
<evidence type="ECO:0000256" key="4">
    <source>
        <dbReference type="ARBA" id="ARBA00023015"/>
    </source>
</evidence>
<sequence length="103" mass="11500">MQFHLYTNKGKSSGETPLLLDLQTPFLSDLATRIVAPVRKKTKTEAILISKIHIPFILDNQEYTAYISEMAAVPVKYLGEEKGSLESLRTELIAAVDLIFTGF</sequence>
<evidence type="ECO:0000256" key="5">
    <source>
        <dbReference type="ARBA" id="ARBA00023163"/>
    </source>
</evidence>
<organism evidence="8 9">
    <name type="scientific">Spirochaeta isovalerica</name>
    <dbReference type="NCBI Taxonomy" id="150"/>
    <lineage>
        <taxon>Bacteria</taxon>
        <taxon>Pseudomonadati</taxon>
        <taxon>Spirochaetota</taxon>
        <taxon>Spirochaetia</taxon>
        <taxon>Spirochaetales</taxon>
        <taxon>Spirochaetaceae</taxon>
        <taxon>Spirochaeta</taxon>
    </lineage>
</organism>
<dbReference type="RefSeq" id="WP_184745355.1">
    <property type="nucleotide sequence ID" value="NZ_JACHGJ010000002.1"/>
</dbReference>
<keyword evidence="4" id="KW-0805">Transcription regulation</keyword>
<protein>
    <recommendedName>
        <fullName evidence="2">Toxin CcdB</fullName>
    </recommendedName>
    <alternativeName>
        <fullName evidence="7">Cytotoxic protein CcdB</fullName>
    </alternativeName>
    <alternativeName>
        <fullName evidence="6">Protein LetD</fullName>
    </alternativeName>
</protein>
<comment type="caution">
    <text evidence="8">The sequence shown here is derived from an EMBL/GenBank/DDBJ whole genome shotgun (WGS) entry which is preliminary data.</text>
</comment>
<comment type="similarity">
    <text evidence="1">Belongs to the CcdB toxin family.</text>
</comment>
<gene>
    <name evidence="8" type="ORF">HNR50_001461</name>
</gene>
<dbReference type="SUPFAM" id="SSF50118">
    <property type="entry name" value="Cell growth inhibitor/plasmid maintenance toxic component"/>
    <property type="match status" value="1"/>
</dbReference>
<name>A0A841R7H6_9SPIO</name>
<keyword evidence="9" id="KW-1185">Reference proteome</keyword>
<reference evidence="8 9" key="1">
    <citation type="submission" date="2020-08" db="EMBL/GenBank/DDBJ databases">
        <title>Genomic Encyclopedia of Type Strains, Phase IV (KMG-IV): sequencing the most valuable type-strain genomes for metagenomic binning, comparative biology and taxonomic classification.</title>
        <authorList>
            <person name="Goeker M."/>
        </authorList>
    </citation>
    <scope>NUCLEOTIDE SEQUENCE [LARGE SCALE GENOMIC DNA]</scope>
    <source>
        <strain evidence="8 9">DSM 2461</strain>
    </source>
</reference>